<protein>
    <submittedName>
        <fullName evidence="1">Uncharacterized protein</fullName>
    </submittedName>
</protein>
<reference evidence="1 2" key="1">
    <citation type="journal article" date="2011" name="Front. Microbiol.">
        <title>Genomic signatures of strain selection and enhancement in Bacillus atrophaeus var. globigii, a historical biowarfare simulant.</title>
        <authorList>
            <person name="Gibbons H.S."/>
            <person name="Broomall S.M."/>
            <person name="McNew L.A."/>
            <person name="Daligault H."/>
            <person name="Chapman C."/>
            <person name="Bruce D."/>
            <person name="Karavis M."/>
            <person name="Krepps M."/>
            <person name="McGregor P.A."/>
            <person name="Hong C."/>
            <person name="Park K.H."/>
            <person name="Akmal A."/>
            <person name="Feldman A."/>
            <person name="Lin J.S."/>
            <person name="Chang W.E."/>
            <person name="Higgs B.W."/>
            <person name="Demirev P."/>
            <person name="Lindquist J."/>
            <person name="Liem A."/>
            <person name="Fochler E."/>
            <person name="Read T.D."/>
            <person name="Tapia R."/>
            <person name="Johnson S."/>
            <person name="Bishop-Lilly K.A."/>
            <person name="Detter C."/>
            <person name="Han C."/>
            <person name="Sozhamannan S."/>
            <person name="Rosenzweig C.N."/>
            <person name="Skowronski E.W."/>
        </authorList>
    </citation>
    <scope>NUCLEOTIDE SEQUENCE [LARGE SCALE GENOMIC DNA]</scope>
    <source>
        <strain evidence="1 2">CL-SP19</strain>
    </source>
</reference>
<evidence type="ECO:0000313" key="1">
    <source>
        <dbReference type="EMBL" id="RUO77868.1"/>
    </source>
</evidence>
<dbReference type="AlphaFoldDB" id="A0A432ZIU2"/>
<name>A0A432ZIU2_9GAMM</name>
<dbReference type="OrthoDB" id="9821161at2"/>
<dbReference type="RefSeq" id="WP_126784206.1">
    <property type="nucleotide sequence ID" value="NZ_PIQF01000001.1"/>
</dbReference>
<organism evidence="1 2">
    <name type="scientific">Idiomarina seosinensis</name>
    <dbReference type="NCBI Taxonomy" id="281739"/>
    <lineage>
        <taxon>Bacteria</taxon>
        <taxon>Pseudomonadati</taxon>
        <taxon>Pseudomonadota</taxon>
        <taxon>Gammaproteobacteria</taxon>
        <taxon>Alteromonadales</taxon>
        <taxon>Idiomarinaceae</taxon>
        <taxon>Idiomarina</taxon>
    </lineage>
</organism>
<dbReference type="Proteomes" id="UP000287908">
    <property type="component" value="Unassembled WGS sequence"/>
</dbReference>
<keyword evidence="2" id="KW-1185">Reference proteome</keyword>
<accession>A0A432ZIU2</accession>
<gene>
    <name evidence="1" type="ORF">CWI81_05140</name>
</gene>
<sequence length="224" mass="25391">MRFDFTTGYTDTIRKLGICTVSQRDPLTGRTNSVQMHEVYDEQRFRQWLNMPPVTFELLDSILATTHINQWSEANDRKLRQYMLPIVISSFKVAAHAGDPTLHIASTAREIYYFVSSDNEDDNKELALFIGKLITVYLRAQGQNMPKVVRPELLAAIQRQEAGIIHRVIKSNLLGISPHAHGKYVGETKRQVISDAHETNECDDSNHITAQIAAHIATDITFNV</sequence>
<dbReference type="EMBL" id="PIQF01000001">
    <property type="protein sequence ID" value="RUO77868.1"/>
    <property type="molecule type" value="Genomic_DNA"/>
</dbReference>
<evidence type="ECO:0000313" key="2">
    <source>
        <dbReference type="Proteomes" id="UP000287908"/>
    </source>
</evidence>
<proteinExistence type="predicted"/>
<comment type="caution">
    <text evidence="1">The sequence shown here is derived from an EMBL/GenBank/DDBJ whole genome shotgun (WGS) entry which is preliminary data.</text>
</comment>